<dbReference type="InterPro" id="IPR027443">
    <property type="entry name" value="IPNS-like_sf"/>
</dbReference>
<dbReference type="PANTHER" id="PTHR46332">
    <property type="entry name" value="ASPARTATE BETA-HYDROXYLASE DOMAIN-CONTAINING PROTEIN 2"/>
    <property type="match status" value="1"/>
</dbReference>
<keyword evidence="2" id="KW-0223">Dioxygenase</keyword>
<dbReference type="Proteomes" id="UP000604046">
    <property type="component" value="Unassembled WGS sequence"/>
</dbReference>
<comment type="caution">
    <text evidence="6">The sequence shown here is derived from an EMBL/GenBank/DDBJ whole genome shotgun (WGS) entry which is preliminary data.</text>
</comment>
<dbReference type="PANTHER" id="PTHR46332:SF5">
    <property type="entry name" value="ASPARTATE BETA-HYDROXYLASE DOMAIN CONTAINING 2"/>
    <property type="match status" value="1"/>
</dbReference>
<feature type="domain" description="Aspartyl/asparaginy/proline hydroxylase" evidence="4">
    <location>
        <begin position="534"/>
        <end position="683"/>
    </location>
</feature>
<evidence type="ECO:0000259" key="5">
    <source>
        <dbReference type="Pfam" id="PF16669"/>
    </source>
</evidence>
<evidence type="ECO:0000313" key="6">
    <source>
        <dbReference type="EMBL" id="CAE7360659.1"/>
    </source>
</evidence>
<feature type="domain" description="Tetratricopeptide repeat protein 5 OB fold" evidence="5">
    <location>
        <begin position="288"/>
        <end position="387"/>
    </location>
</feature>
<evidence type="ECO:0000256" key="2">
    <source>
        <dbReference type="ARBA" id="ARBA00022964"/>
    </source>
</evidence>
<dbReference type="SUPFAM" id="SSF48452">
    <property type="entry name" value="TPR-like"/>
    <property type="match status" value="1"/>
</dbReference>
<dbReference type="SUPFAM" id="SSF51197">
    <property type="entry name" value="Clavaminate synthase-like"/>
    <property type="match status" value="1"/>
</dbReference>
<dbReference type="Pfam" id="PF16669">
    <property type="entry name" value="TTC5_OB"/>
    <property type="match status" value="1"/>
</dbReference>
<dbReference type="EMBL" id="CAJNDS010002177">
    <property type="protein sequence ID" value="CAE7360659.1"/>
    <property type="molecule type" value="Genomic_DNA"/>
</dbReference>
<reference evidence="6" key="1">
    <citation type="submission" date="2021-02" db="EMBL/GenBank/DDBJ databases">
        <authorList>
            <person name="Dougan E. K."/>
            <person name="Rhodes N."/>
            <person name="Thang M."/>
            <person name="Chan C."/>
        </authorList>
    </citation>
    <scope>NUCLEOTIDE SEQUENCE</scope>
</reference>
<accession>A0A812Q8X6</accession>
<proteinExistence type="inferred from homology"/>
<evidence type="ECO:0000256" key="1">
    <source>
        <dbReference type="ARBA" id="ARBA00007730"/>
    </source>
</evidence>
<dbReference type="AlphaFoldDB" id="A0A812Q8X6"/>
<protein>
    <submittedName>
        <fullName evidence="6">ASPH protein</fullName>
    </submittedName>
</protein>
<sequence length="718" mass="78493">MVQLLSLSGEKLPVDLEDAATVKDVRARAAEAMGCEPSSILLVASGGTDCLQDPQQLESVKCTSLTVINQSFDPLLLRRLALKARAMRVSTPQRNSPFEMSTLVAFLRRAATVGVLQEVAIESFAAVSSLSWMYGFDKIDAASSRRENYAKALDKAKEAVALSPVDPLNWETLGNAYVGNFFVNAKRPDEIKRALIAYEKGEAAYEKLGKRNPTLHFNRGMAAKYVEDYDLASRSLAVAIEIGAAGAAEERQKVLALVDSLAEHLNKKCDKKKLKDLSPTFPDNSAYSKIKDLQVGKPSAGSLAARVVTLLNRPGEVPIITICCDMSGELFAMSFYNTEFQKLQQAIVPGKTVLAVENPSLRQIEVTLRGPLSYSCVAVGNPAEVWIIGASAGVASASLACAAGGSVVYSVAADRSMEEAKSGSKEACGQNMEECQEILARIVKADGGRTARTAVLRAIVPQIRFLVGKELGTDAGSRLQRVEAMLQRIGRGEVFRSEEKEGQRRASGYIAGLEPCSAFHDPLTLAWTSELQGHWKEIQSELRSRLGDETVWLPGVYAAQNKRYAPEWKVAAVLAADGWEDKGSFPKTQAILKRLEGLLPFEVFFAHMPPRTKISSHSDNLNYILTLHLALQLESSACSLQVGRRTQQWEEGEVLVFDTTFTHSASNDSDRDRYVLVVRFWHPGLSSEERKALQLSHLLLSRVLAADATSEQAELPWT</sequence>
<organism evidence="6 7">
    <name type="scientific">Symbiodinium natans</name>
    <dbReference type="NCBI Taxonomy" id="878477"/>
    <lineage>
        <taxon>Eukaryota</taxon>
        <taxon>Sar</taxon>
        <taxon>Alveolata</taxon>
        <taxon>Dinophyceae</taxon>
        <taxon>Suessiales</taxon>
        <taxon>Symbiodiniaceae</taxon>
        <taxon>Symbiodinium</taxon>
    </lineage>
</organism>
<comment type="similarity">
    <text evidence="1">Belongs to the aspartyl/asparaginyl beta-hydroxylase family.</text>
</comment>
<dbReference type="InterPro" id="IPR007803">
    <property type="entry name" value="Asp/Arg/Pro-Hydrxlase"/>
</dbReference>
<evidence type="ECO:0000313" key="7">
    <source>
        <dbReference type="Proteomes" id="UP000604046"/>
    </source>
</evidence>
<dbReference type="Pfam" id="PF05118">
    <property type="entry name" value="Asp_Arg_Hydrox"/>
    <property type="match status" value="1"/>
</dbReference>
<dbReference type="InterPro" id="IPR011990">
    <property type="entry name" value="TPR-like_helical_dom_sf"/>
</dbReference>
<dbReference type="InterPro" id="IPR051821">
    <property type="entry name" value="Asp/Asn_beta-hydroxylase"/>
</dbReference>
<evidence type="ECO:0000259" key="4">
    <source>
        <dbReference type="Pfam" id="PF05118"/>
    </source>
</evidence>
<dbReference type="GO" id="GO:0051213">
    <property type="term" value="F:dioxygenase activity"/>
    <property type="evidence" value="ECO:0007669"/>
    <property type="project" value="UniProtKB-KW"/>
</dbReference>
<dbReference type="Gene3D" id="2.60.120.330">
    <property type="entry name" value="B-lactam Antibiotic, Isopenicillin N Synthase, Chain"/>
    <property type="match status" value="1"/>
</dbReference>
<evidence type="ECO:0000256" key="3">
    <source>
        <dbReference type="ARBA" id="ARBA00023002"/>
    </source>
</evidence>
<dbReference type="GO" id="GO:0016020">
    <property type="term" value="C:membrane"/>
    <property type="evidence" value="ECO:0007669"/>
    <property type="project" value="TreeGrafter"/>
</dbReference>
<keyword evidence="3" id="KW-0560">Oxidoreductase</keyword>
<dbReference type="InterPro" id="IPR032076">
    <property type="entry name" value="TTC5_OB"/>
</dbReference>
<gene>
    <name evidence="6" type="primary">ASPH</name>
    <name evidence="6" type="ORF">SNAT2548_LOCUS19376</name>
</gene>
<dbReference type="Gene3D" id="1.25.40.10">
    <property type="entry name" value="Tetratricopeptide repeat domain"/>
    <property type="match status" value="1"/>
</dbReference>
<keyword evidence="7" id="KW-1185">Reference proteome</keyword>
<dbReference type="OrthoDB" id="438431at2759"/>
<name>A0A812Q8X6_9DINO</name>